<evidence type="ECO:0000313" key="2">
    <source>
        <dbReference type="Proteomes" id="UP001626550"/>
    </source>
</evidence>
<dbReference type="AlphaFoldDB" id="A0ABD2PKR6"/>
<sequence>MYKTVGVADGQQINMQFVKIGLLAIAGALLLVGTQAMPNEIPDEILAMLAEGEAGHFYEV</sequence>
<name>A0ABD2PKR6_9PLAT</name>
<gene>
    <name evidence="1" type="ORF">Ciccas_013383</name>
</gene>
<reference evidence="1 2" key="1">
    <citation type="submission" date="2024-11" db="EMBL/GenBank/DDBJ databases">
        <title>Adaptive evolution of stress response genes in parasites aligns with host niche diversity.</title>
        <authorList>
            <person name="Hahn C."/>
            <person name="Resl P."/>
        </authorList>
    </citation>
    <scope>NUCLEOTIDE SEQUENCE [LARGE SCALE GENOMIC DNA]</scope>
    <source>
        <strain evidence="1">EGGRZ-B1_66</strain>
        <tissue evidence="1">Body</tissue>
    </source>
</reference>
<dbReference type="EMBL" id="JBJKFK010005899">
    <property type="protein sequence ID" value="KAL3308090.1"/>
    <property type="molecule type" value="Genomic_DNA"/>
</dbReference>
<protein>
    <submittedName>
        <fullName evidence="1">Uncharacterized protein</fullName>
    </submittedName>
</protein>
<organism evidence="1 2">
    <name type="scientific">Cichlidogyrus casuarinus</name>
    <dbReference type="NCBI Taxonomy" id="1844966"/>
    <lineage>
        <taxon>Eukaryota</taxon>
        <taxon>Metazoa</taxon>
        <taxon>Spiralia</taxon>
        <taxon>Lophotrochozoa</taxon>
        <taxon>Platyhelminthes</taxon>
        <taxon>Monogenea</taxon>
        <taxon>Monopisthocotylea</taxon>
        <taxon>Dactylogyridea</taxon>
        <taxon>Ancyrocephalidae</taxon>
        <taxon>Cichlidogyrus</taxon>
    </lineage>
</organism>
<proteinExistence type="predicted"/>
<evidence type="ECO:0000313" key="1">
    <source>
        <dbReference type="EMBL" id="KAL3308090.1"/>
    </source>
</evidence>
<accession>A0ABD2PKR6</accession>
<keyword evidence="2" id="KW-1185">Reference proteome</keyword>
<comment type="caution">
    <text evidence="1">The sequence shown here is derived from an EMBL/GenBank/DDBJ whole genome shotgun (WGS) entry which is preliminary data.</text>
</comment>
<dbReference type="Proteomes" id="UP001626550">
    <property type="component" value="Unassembled WGS sequence"/>
</dbReference>